<evidence type="ECO:0000259" key="2">
    <source>
        <dbReference type="Pfam" id="PF13924"/>
    </source>
</evidence>
<sequence length="164" mass="18364">MPQTHTPITKDSLIGTWSLISYFAEPLDPQDDGAPTHYPMGPDARGTLVYTTDGQMTVSVLPKVTKKAWENSNNGVMYAGRYWIEDSNSDDDDDDEDEKQQPGGVPIVHHEVEMASSVEFEGSQKREAMISPEGRLRLSGLRLLEVGMEQKMKPVLVWERISRA</sequence>
<feature type="compositionally biased region" description="Acidic residues" evidence="1">
    <location>
        <begin position="87"/>
        <end position="98"/>
    </location>
</feature>
<dbReference type="AlphaFoldDB" id="A0A9W5YQJ7"/>
<name>A0A9W5YQJ7_9EURO</name>
<protein>
    <recommendedName>
        <fullName evidence="2">Lipocalin-like domain-containing protein</fullName>
    </recommendedName>
</protein>
<feature type="region of interest" description="Disordered" evidence="1">
    <location>
        <begin position="83"/>
        <end position="107"/>
    </location>
</feature>
<evidence type="ECO:0000313" key="4">
    <source>
        <dbReference type="Proteomes" id="UP001143548"/>
    </source>
</evidence>
<proteinExistence type="predicted"/>
<organism evidence="3 4">
    <name type="scientific">Aspergillus brasiliensis</name>
    <dbReference type="NCBI Taxonomy" id="319629"/>
    <lineage>
        <taxon>Eukaryota</taxon>
        <taxon>Fungi</taxon>
        <taxon>Dikarya</taxon>
        <taxon>Ascomycota</taxon>
        <taxon>Pezizomycotina</taxon>
        <taxon>Eurotiomycetes</taxon>
        <taxon>Eurotiomycetidae</taxon>
        <taxon>Eurotiales</taxon>
        <taxon>Aspergillaceae</taxon>
        <taxon>Aspergillus</taxon>
        <taxon>Aspergillus subgen. Circumdati</taxon>
    </lineage>
</organism>
<dbReference type="Proteomes" id="UP001143548">
    <property type="component" value="Unassembled WGS sequence"/>
</dbReference>
<dbReference type="InterPro" id="IPR024311">
    <property type="entry name" value="Lipocalin-like"/>
</dbReference>
<gene>
    <name evidence="3" type="ORF">AbraCBS73388_006910</name>
</gene>
<dbReference type="Pfam" id="PF13924">
    <property type="entry name" value="Lipocalin_5"/>
    <property type="match status" value="1"/>
</dbReference>
<reference evidence="3" key="1">
    <citation type="submission" date="2022-07" db="EMBL/GenBank/DDBJ databases">
        <title>Taxonomy of Aspergillus series Nigri: significant species reduction supported by multi-species coalescent approaches.</title>
        <authorList>
            <person name="Bian C."/>
            <person name="Kusuya Y."/>
            <person name="Sklenar F."/>
            <person name="D'hooge E."/>
            <person name="Yaguchi T."/>
            <person name="Takahashi H."/>
            <person name="Hubka V."/>
        </authorList>
    </citation>
    <scope>NUCLEOTIDE SEQUENCE</scope>
    <source>
        <strain evidence="3">CBS 733.88</strain>
    </source>
</reference>
<evidence type="ECO:0000256" key="1">
    <source>
        <dbReference type="SAM" id="MobiDB-lite"/>
    </source>
</evidence>
<feature type="domain" description="Lipocalin-like" evidence="2">
    <location>
        <begin position="14"/>
        <end position="161"/>
    </location>
</feature>
<dbReference type="EMBL" id="BROQ01000037">
    <property type="protein sequence ID" value="GKZ21242.1"/>
    <property type="molecule type" value="Genomic_DNA"/>
</dbReference>
<comment type="caution">
    <text evidence="3">The sequence shown here is derived from an EMBL/GenBank/DDBJ whole genome shotgun (WGS) entry which is preliminary data.</text>
</comment>
<accession>A0A9W5YQJ7</accession>
<evidence type="ECO:0000313" key="3">
    <source>
        <dbReference type="EMBL" id="GKZ21242.1"/>
    </source>
</evidence>